<comment type="catalytic activity">
    <reaction evidence="8">
        <text>[GlcNAc-(1-&gt;4)-Mur2Ac(oyl-L-Ala-gamma-D-Glu-L-Lys-D-Ala-D-Ala)](n)-di-trans,octa-cis-undecaprenyl diphosphate + beta-D-GlcNAc-(1-&gt;4)-Mur2Ac(oyl-L-Ala-gamma-D-Glu-L-Lys-D-Ala-D-Ala)-di-trans,octa-cis-undecaprenyl diphosphate = [GlcNAc-(1-&gt;4)-Mur2Ac(oyl-L-Ala-gamma-D-Glu-L-Lys-D-Ala-D-Ala)](n+1)-di-trans,octa-cis-undecaprenyl diphosphate + di-trans,octa-cis-undecaprenyl diphosphate + H(+)</text>
        <dbReference type="Rhea" id="RHEA:23708"/>
        <dbReference type="Rhea" id="RHEA-COMP:9602"/>
        <dbReference type="Rhea" id="RHEA-COMP:9603"/>
        <dbReference type="ChEBI" id="CHEBI:15378"/>
        <dbReference type="ChEBI" id="CHEBI:58405"/>
        <dbReference type="ChEBI" id="CHEBI:60033"/>
        <dbReference type="ChEBI" id="CHEBI:78435"/>
        <dbReference type="EC" id="2.4.99.28"/>
    </reaction>
</comment>
<dbReference type="InterPro" id="IPR001264">
    <property type="entry name" value="Glyco_trans_51"/>
</dbReference>
<keyword evidence="10" id="KW-0812">Transmembrane</keyword>
<dbReference type="Pfam" id="PF00912">
    <property type="entry name" value="Transgly"/>
    <property type="match status" value="1"/>
</dbReference>
<dbReference type="GO" id="GO:0008955">
    <property type="term" value="F:peptidoglycan glycosyltransferase activity"/>
    <property type="evidence" value="ECO:0007669"/>
    <property type="project" value="UniProtKB-EC"/>
</dbReference>
<dbReference type="SUPFAM" id="SSF53955">
    <property type="entry name" value="Lysozyme-like"/>
    <property type="match status" value="1"/>
</dbReference>
<evidence type="ECO:0000256" key="9">
    <source>
        <dbReference type="SAM" id="MobiDB-lite"/>
    </source>
</evidence>
<evidence type="ECO:0000259" key="11">
    <source>
        <dbReference type="Pfam" id="PF00905"/>
    </source>
</evidence>
<evidence type="ECO:0000256" key="8">
    <source>
        <dbReference type="ARBA" id="ARBA00049902"/>
    </source>
</evidence>
<evidence type="ECO:0000256" key="10">
    <source>
        <dbReference type="SAM" id="Phobius"/>
    </source>
</evidence>
<keyword evidence="10" id="KW-1133">Transmembrane helix</keyword>
<keyword evidence="3" id="KW-0328">Glycosyltransferase</keyword>
<dbReference type="InterPro" id="IPR023346">
    <property type="entry name" value="Lysozyme-like_dom_sf"/>
</dbReference>
<name>A0A1M7RNS0_9ACTN</name>
<dbReference type="GO" id="GO:0009252">
    <property type="term" value="P:peptidoglycan biosynthetic process"/>
    <property type="evidence" value="ECO:0007669"/>
    <property type="project" value="TreeGrafter"/>
</dbReference>
<evidence type="ECO:0000256" key="6">
    <source>
        <dbReference type="ARBA" id="ARBA00023268"/>
    </source>
</evidence>
<dbReference type="InterPro" id="IPR050396">
    <property type="entry name" value="Glycosyltr_51/Transpeptidase"/>
</dbReference>
<keyword evidence="4 13" id="KW-0808">Transferase</keyword>
<dbReference type="EMBL" id="FRCS01000027">
    <property type="protein sequence ID" value="SHN47742.1"/>
    <property type="molecule type" value="Genomic_DNA"/>
</dbReference>
<dbReference type="InterPro" id="IPR012338">
    <property type="entry name" value="Beta-lactam/transpept-like"/>
</dbReference>
<dbReference type="Pfam" id="PF00905">
    <property type="entry name" value="Transpeptidase"/>
    <property type="match status" value="1"/>
</dbReference>
<organism evidence="13 14">
    <name type="scientific">Cryptosporangium aurantiacum</name>
    <dbReference type="NCBI Taxonomy" id="134849"/>
    <lineage>
        <taxon>Bacteria</taxon>
        <taxon>Bacillati</taxon>
        <taxon>Actinomycetota</taxon>
        <taxon>Actinomycetes</taxon>
        <taxon>Cryptosporangiales</taxon>
        <taxon>Cryptosporangiaceae</taxon>
        <taxon>Cryptosporangium</taxon>
    </lineage>
</organism>
<dbReference type="Gene3D" id="1.10.3810.10">
    <property type="entry name" value="Biosynthetic peptidoglycan transglycosylase-like"/>
    <property type="match status" value="1"/>
</dbReference>
<feature type="transmembrane region" description="Helical" evidence="10">
    <location>
        <begin position="57"/>
        <end position="78"/>
    </location>
</feature>
<dbReference type="GO" id="GO:0030288">
    <property type="term" value="C:outer membrane-bounded periplasmic space"/>
    <property type="evidence" value="ECO:0007669"/>
    <property type="project" value="TreeGrafter"/>
</dbReference>
<keyword evidence="5" id="KW-0378">Hydrolase</keyword>
<gene>
    <name evidence="13" type="ORF">SAMN05443668_12745</name>
</gene>
<evidence type="ECO:0000256" key="7">
    <source>
        <dbReference type="ARBA" id="ARBA00034000"/>
    </source>
</evidence>
<keyword evidence="14" id="KW-1185">Reference proteome</keyword>
<reference evidence="13 14" key="1">
    <citation type="submission" date="2016-11" db="EMBL/GenBank/DDBJ databases">
        <authorList>
            <person name="Jaros S."/>
            <person name="Januszkiewicz K."/>
            <person name="Wedrychowicz H."/>
        </authorList>
    </citation>
    <scope>NUCLEOTIDE SEQUENCE [LARGE SCALE GENOMIC DNA]</scope>
    <source>
        <strain evidence="13 14">DSM 46144</strain>
    </source>
</reference>
<evidence type="ECO:0000256" key="4">
    <source>
        <dbReference type="ARBA" id="ARBA00022679"/>
    </source>
</evidence>
<comment type="catalytic activity">
    <reaction evidence="7">
        <text>Preferential cleavage: (Ac)2-L-Lys-D-Ala-|-D-Ala. Also transpeptidation of peptidyl-alanyl moieties that are N-acyl substituents of D-alanine.</text>
        <dbReference type="EC" id="3.4.16.4"/>
    </reaction>
</comment>
<feature type="region of interest" description="Disordered" evidence="9">
    <location>
        <begin position="26"/>
        <end position="50"/>
    </location>
</feature>
<proteinExistence type="predicted"/>
<evidence type="ECO:0000259" key="12">
    <source>
        <dbReference type="Pfam" id="PF00912"/>
    </source>
</evidence>
<dbReference type="InterPro" id="IPR001460">
    <property type="entry name" value="PCN-bd_Tpept"/>
</dbReference>
<protein>
    <submittedName>
        <fullName evidence="13">Peptidoglycan glycosyltransferase</fullName>
    </submittedName>
</protein>
<evidence type="ECO:0000256" key="2">
    <source>
        <dbReference type="ARBA" id="ARBA00022670"/>
    </source>
</evidence>
<feature type="domain" description="Penicillin-binding protein transpeptidase" evidence="11">
    <location>
        <begin position="369"/>
        <end position="613"/>
    </location>
</feature>
<keyword evidence="6" id="KW-0511">Multifunctional enzyme</keyword>
<evidence type="ECO:0000256" key="5">
    <source>
        <dbReference type="ARBA" id="ARBA00022801"/>
    </source>
</evidence>
<dbReference type="PANTHER" id="PTHR32282:SF34">
    <property type="entry name" value="PENICILLIN-BINDING PROTEIN 1A"/>
    <property type="match status" value="1"/>
</dbReference>
<dbReference type="SUPFAM" id="SSF56601">
    <property type="entry name" value="beta-lactamase/transpeptidase-like"/>
    <property type="match status" value="1"/>
</dbReference>
<dbReference type="GO" id="GO:0009002">
    <property type="term" value="F:serine-type D-Ala-D-Ala carboxypeptidase activity"/>
    <property type="evidence" value="ECO:0007669"/>
    <property type="project" value="UniProtKB-EC"/>
</dbReference>
<dbReference type="GO" id="GO:0006508">
    <property type="term" value="P:proteolysis"/>
    <property type="evidence" value="ECO:0007669"/>
    <property type="project" value="UniProtKB-KW"/>
</dbReference>
<dbReference type="GO" id="GO:0008658">
    <property type="term" value="F:penicillin binding"/>
    <property type="evidence" value="ECO:0007669"/>
    <property type="project" value="InterPro"/>
</dbReference>
<evidence type="ECO:0000313" key="14">
    <source>
        <dbReference type="Proteomes" id="UP000184440"/>
    </source>
</evidence>
<dbReference type="InterPro" id="IPR036950">
    <property type="entry name" value="PBP_transglycosylase"/>
</dbReference>
<dbReference type="Gene3D" id="3.40.710.10">
    <property type="entry name" value="DD-peptidase/beta-lactamase superfamily"/>
    <property type="match status" value="1"/>
</dbReference>
<dbReference type="Proteomes" id="UP000184440">
    <property type="component" value="Unassembled WGS sequence"/>
</dbReference>
<dbReference type="PANTHER" id="PTHR32282">
    <property type="entry name" value="BINDING PROTEIN TRANSPEPTIDASE, PUTATIVE-RELATED"/>
    <property type="match status" value="1"/>
</dbReference>
<sequence>MASALPSGAPLIDPGTYMPIEQTEIAEPTPTSGGAPTPPDDTDAATNAAGPPRRRKYLIALGVVVILLLGVVGSWTAYSSTGLTAFPAPSTASRIQYADGNTFATFATENRTMLRREDLPAPVRDAVLAAEDPDYYSSGSSAIGATTGAIRSLITGSGGDDSIAEKYVRLVDAQDGRTARAKTVIRAQKLERSWSKDEILIAYLNTLYFGRGVWGLREAATAYFGKDVGKLTVAEGAVLAALIGDPTRTDPQKDPGAAEDRWNDIVDAMVRAGTLSADDRRALTYPKVLAQSRSATAWRNGATGVLGDRIENELLKLGFSAAQINTGGLTVRTTIDPAAQRAATRAAEAHVNPRSGDPALETAMVSIVPTTGAVTAYYGGDRGYGNADLASRVAPHPAGAVFAPFALATALTDGYGIDSLWNGTSGQSFKDAPAPVTNPGGDSSCGPRCSLTSATVKSVSTVYWALTQTVGARKVAGTADAAGIRQLDGQTGAQNVDSSLGLGRTSVTVLDLASAYATIANNGLYREPYFVTQVLDGDGTTVLWDRASHTSAAKKAWSAEVGRDLSYVLQQAYAADPSVAIGRPAAIKSGGQRYGDSSDAWLAGYTPQLATTVWTGKAKSTPIPRRQATDGRIDVTGSGVPGAIWRDYMKTAVASQPVVKFAPPVRGGTKKGNAG</sequence>
<feature type="domain" description="Glycosyl transferase family 51" evidence="12">
    <location>
        <begin position="100"/>
        <end position="269"/>
    </location>
</feature>
<evidence type="ECO:0000256" key="1">
    <source>
        <dbReference type="ARBA" id="ARBA00022645"/>
    </source>
</evidence>
<dbReference type="STRING" id="134849.SAMN05443668_12745"/>
<keyword evidence="10" id="KW-0472">Membrane</keyword>
<dbReference type="AlphaFoldDB" id="A0A1M7RNS0"/>
<accession>A0A1M7RNS0</accession>
<evidence type="ECO:0000256" key="3">
    <source>
        <dbReference type="ARBA" id="ARBA00022676"/>
    </source>
</evidence>
<keyword evidence="2" id="KW-0645">Protease</keyword>
<keyword evidence="1" id="KW-0121">Carboxypeptidase</keyword>
<evidence type="ECO:0000313" key="13">
    <source>
        <dbReference type="EMBL" id="SHN47742.1"/>
    </source>
</evidence>